<gene>
    <name evidence="3" type="ORF">FDK13_32565</name>
</gene>
<dbReference type="InterPro" id="IPR025665">
    <property type="entry name" value="Beta-barrel_OMP_2"/>
</dbReference>
<keyword evidence="4" id="KW-1185">Reference proteome</keyword>
<proteinExistence type="predicted"/>
<accession>A0A4U6CTG2</accession>
<feature type="chain" id="PRO_5020452085" evidence="1">
    <location>
        <begin position="20"/>
        <end position="191"/>
    </location>
</feature>
<feature type="signal peptide" evidence="1">
    <location>
        <begin position="1"/>
        <end position="19"/>
    </location>
</feature>
<dbReference type="OrthoDB" id="1160354at2"/>
<feature type="domain" description="Outer membrane protein beta-barrel" evidence="2">
    <location>
        <begin position="18"/>
        <end position="161"/>
    </location>
</feature>
<evidence type="ECO:0000259" key="2">
    <source>
        <dbReference type="Pfam" id="PF13568"/>
    </source>
</evidence>
<evidence type="ECO:0000313" key="3">
    <source>
        <dbReference type="EMBL" id="TKT86248.1"/>
    </source>
</evidence>
<dbReference type="Pfam" id="PF13568">
    <property type="entry name" value="OMP_b-brl_2"/>
    <property type="match status" value="1"/>
</dbReference>
<protein>
    <submittedName>
        <fullName evidence="3">PorT family protein</fullName>
    </submittedName>
</protein>
<dbReference type="EMBL" id="SZVO01000025">
    <property type="protein sequence ID" value="TKT86248.1"/>
    <property type="molecule type" value="Genomic_DNA"/>
</dbReference>
<dbReference type="InterPro" id="IPR011250">
    <property type="entry name" value="OMP/PagP_B-barrel"/>
</dbReference>
<name>A0A4U6CTG2_9BACT</name>
<evidence type="ECO:0000313" key="4">
    <source>
        <dbReference type="Proteomes" id="UP000304900"/>
    </source>
</evidence>
<keyword evidence="1" id="KW-0732">Signal</keyword>
<dbReference type="RefSeq" id="WP_137344205.1">
    <property type="nucleotide sequence ID" value="NZ_BSQH01000027.1"/>
</dbReference>
<reference evidence="3 4" key="1">
    <citation type="submission" date="2019-05" db="EMBL/GenBank/DDBJ databases">
        <title>Dyadobacter AR-3-8 sp. nov., isolated from arctic soil.</title>
        <authorList>
            <person name="Chaudhary D.K."/>
        </authorList>
    </citation>
    <scope>NUCLEOTIDE SEQUENCE [LARGE SCALE GENOMIC DNA]</scope>
    <source>
        <strain evidence="3 4">AR-3-8</strain>
    </source>
</reference>
<dbReference type="SUPFAM" id="SSF56925">
    <property type="entry name" value="OMPA-like"/>
    <property type="match status" value="1"/>
</dbReference>
<evidence type="ECO:0000256" key="1">
    <source>
        <dbReference type="SAM" id="SignalP"/>
    </source>
</evidence>
<comment type="caution">
    <text evidence="3">The sequence shown here is derived from an EMBL/GenBank/DDBJ whole genome shotgun (WGS) entry which is preliminary data.</text>
</comment>
<sequence length="191" mass="20468">MKKLSITFLLLALSTCSFAQTFSFGPKAGINLSNYSGGDINSDAKVGYHLGGVLNFGFGEIFSVQPEVLFSTQGAKVESDGSKKDFKINYLNIPVMLKFRIATGFYIEAGPQAGLRLSESIPDQTINNFAKSLDLSLGAGLGYQSDNGLGVGLRYMAGISEVGDFSGKEISPDFKNSVIQASVFWVIPIIK</sequence>
<organism evidence="3 4">
    <name type="scientific">Dyadobacter frigoris</name>
    <dbReference type="NCBI Taxonomy" id="2576211"/>
    <lineage>
        <taxon>Bacteria</taxon>
        <taxon>Pseudomonadati</taxon>
        <taxon>Bacteroidota</taxon>
        <taxon>Cytophagia</taxon>
        <taxon>Cytophagales</taxon>
        <taxon>Spirosomataceae</taxon>
        <taxon>Dyadobacter</taxon>
    </lineage>
</organism>
<dbReference type="AlphaFoldDB" id="A0A4U6CTG2"/>
<dbReference type="Proteomes" id="UP000304900">
    <property type="component" value="Unassembled WGS sequence"/>
</dbReference>